<name>A0AAW1P4U4_9CHLO</name>
<feature type="domain" description="Peptidase M16 N-terminal" evidence="3">
    <location>
        <begin position="24"/>
        <end position="170"/>
    </location>
</feature>
<dbReference type="Proteomes" id="UP001465755">
    <property type="component" value="Unassembled WGS sequence"/>
</dbReference>
<evidence type="ECO:0000256" key="1">
    <source>
        <dbReference type="ARBA" id="ARBA00002123"/>
    </source>
</evidence>
<reference evidence="5 6" key="1">
    <citation type="journal article" date="2024" name="Nat. Commun.">
        <title>Phylogenomics reveals the evolutionary origins of lichenization in chlorophyte algae.</title>
        <authorList>
            <person name="Puginier C."/>
            <person name="Libourel C."/>
            <person name="Otte J."/>
            <person name="Skaloud P."/>
            <person name="Haon M."/>
            <person name="Grisel S."/>
            <person name="Petersen M."/>
            <person name="Berrin J.G."/>
            <person name="Delaux P.M."/>
            <person name="Dal Grande F."/>
            <person name="Keller J."/>
        </authorList>
    </citation>
    <scope>NUCLEOTIDE SEQUENCE [LARGE SCALE GENOMIC DNA]</scope>
    <source>
        <strain evidence="5 6">SAG 2036</strain>
    </source>
</reference>
<dbReference type="AlphaFoldDB" id="A0AAW1P4U4"/>
<dbReference type="InterPro" id="IPR011249">
    <property type="entry name" value="Metalloenz_LuxS/M16"/>
</dbReference>
<dbReference type="SUPFAM" id="SSF63411">
    <property type="entry name" value="LuxS/MPP-like metallohydrolase"/>
    <property type="match status" value="2"/>
</dbReference>
<gene>
    <name evidence="5" type="ORF">WJX73_000007</name>
</gene>
<dbReference type="FunFam" id="3.30.830.10:FF:000008">
    <property type="entry name" value="Mitochondrial-processing peptidase subunit beta"/>
    <property type="match status" value="1"/>
</dbReference>
<dbReference type="FunFam" id="3.30.830.10:FF:000039">
    <property type="entry name" value="Ubiquinol-cytochrome c reductase core subunit 2"/>
    <property type="match status" value="1"/>
</dbReference>
<dbReference type="GO" id="GO:0046872">
    <property type="term" value="F:metal ion binding"/>
    <property type="evidence" value="ECO:0007669"/>
    <property type="project" value="InterPro"/>
</dbReference>
<dbReference type="InterPro" id="IPR011765">
    <property type="entry name" value="Pept_M16_N"/>
</dbReference>
<comment type="similarity">
    <text evidence="2">Belongs to the peptidase M16 family.</text>
</comment>
<proteinExistence type="inferred from homology"/>
<dbReference type="PANTHER" id="PTHR11851">
    <property type="entry name" value="METALLOPROTEASE"/>
    <property type="match status" value="1"/>
</dbReference>
<protein>
    <recommendedName>
        <fullName evidence="7">Mitochondrial-processing peptidase subunit alpha</fullName>
    </recommendedName>
</protein>
<dbReference type="InterPro" id="IPR050361">
    <property type="entry name" value="MPP/UQCRC_Complex"/>
</dbReference>
<dbReference type="Pfam" id="PF05193">
    <property type="entry name" value="Peptidase_M16_C"/>
    <property type="match status" value="1"/>
</dbReference>
<evidence type="ECO:0008006" key="7">
    <source>
        <dbReference type="Google" id="ProtNLM"/>
    </source>
</evidence>
<keyword evidence="6" id="KW-1185">Reference proteome</keyword>
<organism evidence="5 6">
    <name type="scientific">Symbiochloris irregularis</name>
    <dbReference type="NCBI Taxonomy" id="706552"/>
    <lineage>
        <taxon>Eukaryota</taxon>
        <taxon>Viridiplantae</taxon>
        <taxon>Chlorophyta</taxon>
        <taxon>core chlorophytes</taxon>
        <taxon>Trebouxiophyceae</taxon>
        <taxon>Trebouxiales</taxon>
        <taxon>Trebouxiaceae</taxon>
        <taxon>Symbiochloris</taxon>
    </lineage>
</organism>
<dbReference type="Pfam" id="PF00675">
    <property type="entry name" value="Peptidase_M16"/>
    <property type="match status" value="1"/>
</dbReference>
<feature type="domain" description="Peptidase M16 C-terminal" evidence="4">
    <location>
        <begin position="176"/>
        <end position="358"/>
    </location>
</feature>
<sequence length="439" mass="47476">MACSPAQRMPAPQMKTTELSNGVKVASEASYGPTATLGLYVDAGSVYESAQQTGTSHLLEYMAFKSTQNRTFFRLTREVEAIGGNVMASASREQMVYTVDVLKTNVAEALEVLADAVLNPKFHPWEVDEQKAKLEGDLKAMKNNPQTVLLEGLHETAWNGGLGRPLVCPEGAVGALSAEGLQHFHSQLYKAPHLVLAGAGVEHTELLGLSKPLLESLPKQGKVSQPASKYLGGDFRQFQVGGLTHLMLAFEFPGGWRDVKGSVAVTVLQFLLGGGGSFSTGGPGKGMHSRLYRNVLNQYGWMHNCTAFNSLYNDTGVVGVFATCEASKAEDATDVITKELQALAKDVPEQDLERAKRATASSVLMNLENRNVVAEDIGRQILTYGHRKQVSEFLDTIKSIKPSDISALATKLMKTPLSMASLGDINLVPRYSNVEKRFG</sequence>
<comment type="caution">
    <text evidence="5">The sequence shown here is derived from an EMBL/GenBank/DDBJ whole genome shotgun (WGS) entry which is preliminary data.</text>
</comment>
<dbReference type="GO" id="GO:0005739">
    <property type="term" value="C:mitochondrion"/>
    <property type="evidence" value="ECO:0007669"/>
    <property type="project" value="TreeGrafter"/>
</dbReference>
<evidence type="ECO:0000313" key="5">
    <source>
        <dbReference type="EMBL" id="KAK9804007.1"/>
    </source>
</evidence>
<evidence type="ECO:0000259" key="4">
    <source>
        <dbReference type="Pfam" id="PF05193"/>
    </source>
</evidence>
<dbReference type="Gene3D" id="3.30.830.10">
    <property type="entry name" value="Metalloenzyme, LuxS/M16 peptidase-like"/>
    <property type="match status" value="2"/>
</dbReference>
<comment type="function">
    <text evidence="1">Substrate recognition and binding subunit of the essential mitochondrial processing protease (MPP), which cleaves the mitochondrial sequence off newly imported precursors proteins.</text>
</comment>
<dbReference type="EMBL" id="JALJOQ010000054">
    <property type="protein sequence ID" value="KAK9804007.1"/>
    <property type="molecule type" value="Genomic_DNA"/>
</dbReference>
<dbReference type="PANTHER" id="PTHR11851:SF49">
    <property type="entry name" value="MITOCHONDRIAL-PROCESSING PEPTIDASE SUBUNIT ALPHA"/>
    <property type="match status" value="1"/>
</dbReference>
<evidence type="ECO:0000256" key="2">
    <source>
        <dbReference type="ARBA" id="ARBA00007261"/>
    </source>
</evidence>
<evidence type="ECO:0000259" key="3">
    <source>
        <dbReference type="Pfam" id="PF00675"/>
    </source>
</evidence>
<evidence type="ECO:0000313" key="6">
    <source>
        <dbReference type="Proteomes" id="UP001465755"/>
    </source>
</evidence>
<dbReference type="InterPro" id="IPR007863">
    <property type="entry name" value="Peptidase_M16_C"/>
</dbReference>
<accession>A0AAW1P4U4</accession>